<evidence type="ECO:0000313" key="4">
    <source>
        <dbReference type="EMBL" id="SMF54447.1"/>
    </source>
</evidence>
<dbReference type="SMART" id="SM00448">
    <property type="entry name" value="REC"/>
    <property type="match status" value="1"/>
</dbReference>
<dbReference type="RefSeq" id="WP_132322208.1">
    <property type="nucleotide sequence ID" value="NZ_FWZT01000017.1"/>
</dbReference>
<keyword evidence="1 2" id="KW-0597">Phosphoprotein</keyword>
<dbReference type="PANTHER" id="PTHR44591:SF3">
    <property type="entry name" value="RESPONSE REGULATORY DOMAIN-CONTAINING PROTEIN"/>
    <property type="match status" value="1"/>
</dbReference>
<dbReference type="EMBL" id="FWZT01000017">
    <property type="protein sequence ID" value="SMF54447.1"/>
    <property type="molecule type" value="Genomic_DNA"/>
</dbReference>
<dbReference type="STRING" id="1513793.SAMN06296036_1177"/>
<evidence type="ECO:0000313" key="5">
    <source>
        <dbReference type="Proteomes" id="UP000192907"/>
    </source>
</evidence>
<evidence type="ECO:0000256" key="1">
    <source>
        <dbReference type="ARBA" id="ARBA00022553"/>
    </source>
</evidence>
<dbReference type="PROSITE" id="PS50110">
    <property type="entry name" value="RESPONSE_REGULATORY"/>
    <property type="match status" value="1"/>
</dbReference>
<dbReference type="CDD" id="cd00156">
    <property type="entry name" value="REC"/>
    <property type="match status" value="1"/>
</dbReference>
<dbReference type="SUPFAM" id="SSF52172">
    <property type="entry name" value="CheY-like"/>
    <property type="match status" value="1"/>
</dbReference>
<feature type="modified residue" description="4-aspartylphosphate" evidence="2">
    <location>
        <position position="51"/>
    </location>
</feature>
<gene>
    <name evidence="4" type="ORF">SAMN06296036_1177</name>
</gene>
<organism evidence="4 5">
    <name type="scientific">Pseudobacteriovorax antillogorgiicola</name>
    <dbReference type="NCBI Taxonomy" id="1513793"/>
    <lineage>
        <taxon>Bacteria</taxon>
        <taxon>Pseudomonadati</taxon>
        <taxon>Bdellovibrionota</taxon>
        <taxon>Oligoflexia</taxon>
        <taxon>Oligoflexales</taxon>
        <taxon>Pseudobacteriovoracaceae</taxon>
        <taxon>Pseudobacteriovorax</taxon>
    </lineage>
</organism>
<keyword evidence="5" id="KW-1185">Reference proteome</keyword>
<dbReference type="PANTHER" id="PTHR44591">
    <property type="entry name" value="STRESS RESPONSE REGULATOR PROTEIN 1"/>
    <property type="match status" value="1"/>
</dbReference>
<accession>A0A1Y6CAJ7</accession>
<evidence type="ECO:0000256" key="2">
    <source>
        <dbReference type="PROSITE-ProRule" id="PRU00169"/>
    </source>
</evidence>
<sequence>MKVLIADDNPEIASVIELFLENSKVTFYRAMNSEDALNQASSNLFDLIITDYDFPPRGGLELISKYRNAIGNTPLYVLTGVSISEEDLLSAGATKVFFKPNAIKRISDEIKTTIKKAS</sequence>
<protein>
    <submittedName>
        <fullName evidence="4">CheY chemotaxis protein or a CheY-like REC (Receiver) domain</fullName>
    </submittedName>
</protein>
<dbReference type="OrthoDB" id="5293042at2"/>
<dbReference type="Gene3D" id="3.40.50.2300">
    <property type="match status" value="1"/>
</dbReference>
<dbReference type="InterPro" id="IPR011006">
    <property type="entry name" value="CheY-like_superfamily"/>
</dbReference>
<name>A0A1Y6CAJ7_9BACT</name>
<dbReference type="GO" id="GO:0000160">
    <property type="term" value="P:phosphorelay signal transduction system"/>
    <property type="evidence" value="ECO:0007669"/>
    <property type="project" value="InterPro"/>
</dbReference>
<dbReference type="InterPro" id="IPR050595">
    <property type="entry name" value="Bact_response_regulator"/>
</dbReference>
<reference evidence="5" key="1">
    <citation type="submission" date="2017-04" db="EMBL/GenBank/DDBJ databases">
        <authorList>
            <person name="Varghese N."/>
            <person name="Submissions S."/>
        </authorList>
    </citation>
    <scope>NUCLEOTIDE SEQUENCE [LARGE SCALE GENOMIC DNA]</scope>
    <source>
        <strain evidence="5">RKEM611</strain>
    </source>
</reference>
<proteinExistence type="predicted"/>
<evidence type="ECO:0000259" key="3">
    <source>
        <dbReference type="PROSITE" id="PS50110"/>
    </source>
</evidence>
<dbReference type="Proteomes" id="UP000192907">
    <property type="component" value="Unassembled WGS sequence"/>
</dbReference>
<dbReference type="AlphaFoldDB" id="A0A1Y6CAJ7"/>
<feature type="domain" description="Response regulatory" evidence="3">
    <location>
        <begin position="2"/>
        <end position="114"/>
    </location>
</feature>
<dbReference type="InterPro" id="IPR001789">
    <property type="entry name" value="Sig_transdc_resp-reg_receiver"/>
</dbReference>
<dbReference type="Pfam" id="PF00072">
    <property type="entry name" value="Response_reg"/>
    <property type="match status" value="1"/>
</dbReference>